<keyword evidence="7 10" id="KW-0472">Membrane</keyword>
<dbReference type="GO" id="GO:0009279">
    <property type="term" value="C:cell outer membrane"/>
    <property type="evidence" value="ECO:0007669"/>
    <property type="project" value="UniProtKB-SubCell"/>
</dbReference>
<dbReference type="InterPro" id="IPR036942">
    <property type="entry name" value="Beta-barrel_TonB_sf"/>
</dbReference>
<dbReference type="PANTHER" id="PTHR32552">
    <property type="entry name" value="FERRICHROME IRON RECEPTOR-RELATED"/>
    <property type="match status" value="1"/>
</dbReference>
<protein>
    <submittedName>
        <fullName evidence="15">TonB-dependent siderophore receptor</fullName>
    </submittedName>
</protein>
<evidence type="ECO:0000256" key="7">
    <source>
        <dbReference type="ARBA" id="ARBA00023136"/>
    </source>
</evidence>
<keyword evidence="12" id="KW-0732">Signal</keyword>
<evidence type="ECO:0000256" key="4">
    <source>
        <dbReference type="ARBA" id="ARBA00022452"/>
    </source>
</evidence>
<evidence type="ECO:0000259" key="13">
    <source>
        <dbReference type="Pfam" id="PF00593"/>
    </source>
</evidence>
<evidence type="ECO:0000313" key="15">
    <source>
        <dbReference type="EMBL" id="MBE8718578.1"/>
    </source>
</evidence>
<keyword evidence="4 10" id="KW-1134">Transmembrane beta strand</keyword>
<dbReference type="SUPFAM" id="SSF56935">
    <property type="entry name" value="Porins"/>
    <property type="match status" value="1"/>
</dbReference>
<dbReference type="NCBIfam" id="TIGR01783">
    <property type="entry name" value="TonB-siderophor"/>
    <property type="match status" value="1"/>
</dbReference>
<evidence type="ECO:0000256" key="2">
    <source>
        <dbReference type="ARBA" id="ARBA00009810"/>
    </source>
</evidence>
<evidence type="ECO:0000256" key="8">
    <source>
        <dbReference type="ARBA" id="ARBA00023170"/>
    </source>
</evidence>
<keyword evidence="8 15" id="KW-0675">Receptor</keyword>
<evidence type="ECO:0000256" key="5">
    <source>
        <dbReference type="ARBA" id="ARBA00022692"/>
    </source>
</evidence>
<keyword evidence="9 10" id="KW-0998">Cell outer membrane</keyword>
<dbReference type="GO" id="GO:0015344">
    <property type="term" value="F:siderophore uptake transmembrane transporter activity"/>
    <property type="evidence" value="ECO:0007669"/>
    <property type="project" value="TreeGrafter"/>
</dbReference>
<dbReference type="InterPro" id="IPR010105">
    <property type="entry name" value="TonB_sidphr_rcpt"/>
</dbReference>
<evidence type="ECO:0000256" key="11">
    <source>
        <dbReference type="RuleBase" id="RU003357"/>
    </source>
</evidence>
<dbReference type="GO" id="GO:0038023">
    <property type="term" value="F:signaling receptor activity"/>
    <property type="evidence" value="ECO:0007669"/>
    <property type="project" value="InterPro"/>
</dbReference>
<dbReference type="InterPro" id="IPR000531">
    <property type="entry name" value="Beta-barrel_TonB"/>
</dbReference>
<dbReference type="Gene3D" id="2.170.130.10">
    <property type="entry name" value="TonB-dependent receptor, plug domain"/>
    <property type="match status" value="1"/>
</dbReference>
<evidence type="ECO:0000256" key="10">
    <source>
        <dbReference type="PROSITE-ProRule" id="PRU01360"/>
    </source>
</evidence>
<feature type="chain" id="PRO_5037081926" evidence="12">
    <location>
        <begin position="36"/>
        <end position="710"/>
    </location>
</feature>
<evidence type="ECO:0000256" key="12">
    <source>
        <dbReference type="SAM" id="SignalP"/>
    </source>
</evidence>
<dbReference type="AlphaFoldDB" id="A0A928V638"/>
<dbReference type="EMBL" id="PRDL01000001">
    <property type="protein sequence ID" value="MBE8718578.1"/>
    <property type="molecule type" value="Genomic_DNA"/>
</dbReference>
<dbReference type="CDD" id="cd01347">
    <property type="entry name" value="ligand_gated_channel"/>
    <property type="match status" value="1"/>
</dbReference>
<feature type="domain" description="TonB-dependent receptor-like beta-barrel" evidence="13">
    <location>
        <begin position="282"/>
        <end position="677"/>
    </location>
</feature>
<feature type="signal peptide" evidence="12">
    <location>
        <begin position="1"/>
        <end position="35"/>
    </location>
</feature>
<comment type="similarity">
    <text evidence="2 10 11">Belongs to the TonB-dependent receptor family.</text>
</comment>
<evidence type="ECO:0000313" key="16">
    <source>
        <dbReference type="Proteomes" id="UP000652567"/>
    </source>
</evidence>
<evidence type="ECO:0000256" key="6">
    <source>
        <dbReference type="ARBA" id="ARBA00023077"/>
    </source>
</evidence>
<evidence type="ECO:0000259" key="14">
    <source>
        <dbReference type="Pfam" id="PF07715"/>
    </source>
</evidence>
<dbReference type="Gene3D" id="2.40.170.20">
    <property type="entry name" value="TonB-dependent receptor, beta-barrel domain"/>
    <property type="match status" value="1"/>
</dbReference>
<evidence type="ECO:0000256" key="9">
    <source>
        <dbReference type="ARBA" id="ARBA00023237"/>
    </source>
</evidence>
<evidence type="ECO:0000256" key="1">
    <source>
        <dbReference type="ARBA" id="ARBA00004571"/>
    </source>
</evidence>
<comment type="caution">
    <text evidence="15">The sequence shown here is derived from an EMBL/GenBank/DDBJ whole genome shotgun (WGS) entry which is preliminary data.</text>
</comment>
<keyword evidence="3 10" id="KW-0813">Transport</keyword>
<keyword evidence="16" id="KW-1185">Reference proteome</keyword>
<gene>
    <name evidence="15" type="ORF">C4F51_15450</name>
</gene>
<dbReference type="InterPro" id="IPR012910">
    <property type="entry name" value="Plug_dom"/>
</dbReference>
<proteinExistence type="inferred from homology"/>
<accession>A0A928V638</accession>
<evidence type="ECO:0000256" key="3">
    <source>
        <dbReference type="ARBA" id="ARBA00022448"/>
    </source>
</evidence>
<dbReference type="PANTHER" id="PTHR32552:SF74">
    <property type="entry name" value="HYDROXAMATE SIDEROPHORE RECEPTOR FHUE"/>
    <property type="match status" value="1"/>
</dbReference>
<dbReference type="PROSITE" id="PS52016">
    <property type="entry name" value="TONB_DEPENDENT_REC_3"/>
    <property type="match status" value="1"/>
</dbReference>
<keyword evidence="6 11" id="KW-0798">TonB box</keyword>
<reference evidence="15" key="1">
    <citation type="submission" date="2018-07" db="EMBL/GenBank/DDBJ databases">
        <title>Genome assembly of strain Ka43.</title>
        <authorList>
            <person name="Kukolya J."/>
            <person name="Nagy I."/>
            <person name="Horvath B."/>
            <person name="Toth A."/>
        </authorList>
    </citation>
    <scope>NUCLEOTIDE SEQUENCE</scope>
    <source>
        <strain evidence="15">KB43</strain>
    </source>
</reference>
<sequence>MNKNQTSARRLFKITQLRLPLALVVSGLCGAPGWAAEVTLPKVSVTAATDGDSYAPETTTAGSKTAVKWLEQPRSVTVINRRRMNEENLHTLGDVLQQVTGTTVTPFDGANPDYQARGYSLEITYDGVPSGNGGSGTQEFDMAIYESIEVLRGPNGVYQGTGQPGGSINFVRKRGTETFALSGGASAGSWNNWRGDIDIGGPISDSGNVRGRAVATWQDRGFYYDKGDEEKWLGYATLDFDLSKQTTLSIGITHQQDDFHSPSMGLPAFNTGGFLRVPRSTHVYPSWNFFSWETREYFAELEHRMENGWIIRAKGLDREQDKFFKDAYPAPQVGVDPESFTTDYAARKNHGMTNRTAMDLYAAGPLTLWNRVHQVTLGYNREKRDYAGRSVTFPLIKNVSIFDPDSIIEPDGPYLRGNANVFEQSGYYTQARLSVTDPLTLILGGRLSDMSNKSRNVAPSQETAFSTSTEESEHFTPYVAAVWQTTPDISIYGSFSDIFIPQFMRDQQNRLLKPREGEQYELGIKARLLNEKLNVSFAYFDVRDLNRAMPTLTPNVYAAAGEVRVDGFELELSGSPLAGLNISVGYTYQDTRYHKHQSMQDEWFSLFEPRESLKLYTRYEPASLAGFFIGGGIQARSAIIGTGEKGIREQGGVAIFNAHAGYHVGRDTTLTLSVNNLFDHSWYARTGGLNTYNTYGEPRQFTLGVRTTFQ</sequence>
<feature type="domain" description="TonB-dependent receptor plug" evidence="14">
    <location>
        <begin position="71"/>
        <end position="166"/>
    </location>
</feature>
<dbReference type="InterPro" id="IPR039426">
    <property type="entry name" value="TonB-dep_rcpt-like"/>
</dbReference>
<dbReference type="GO" id="GO:0015891">
    <property type="term" value="P:siderophore transport"/>
    <property type="evidence" value="ECO:0007669"/>
    <property type="project" value="InterPro"/>
</dbReference>
<dbReference type="Pfam" id="PF07715">
    <property type="entry name" value="Plug"/>
    <property type="match status" value="1"/>
</dbReference>
<dbReference type="InterPro" id="IPR037066">
    <property type="entry name" value="Plug_dom_sf"/>
</dbReference>
<comment type="subcellular location">
    <subcellularLocation>
        <location evidence="1 10">Cell outer membrane</location>
        <topology evidence="1 10">Multi-pass membrane protein</topology>
    </subcellularLocation>
</comment>
<dbReference type="Pfam" id="PF00593">
    <property type="entry name" value="TonB_dep_Rec_b-barrel"/>
    <property type="match status" value="1"/>
</dbReference>
<keyword evidence="5 10" id="KW-0812">Transmembrane</keyword>
<name>A0A928V638_9GAMM</name>
<dbReference type="Proteomes" id="UP000652567">
    <property type="component" value="Unassembled WGS sequence"/>
</dbReference>
<organism evidence="15 16">
    <name type="scientific">Cellvibrio polysaccharolyticus</name>
    <dbReference type="NCBI Taxonomy" id="2082724"/>
    <lineage>
        <taxon>Bacteria</taxon>
        <taxon>Pseudomonadati</taxon>
        <taxon>Pseudomonadota</taxon>
        <taxon>Gammaproteobacteria</taxon>
        <taxon>Cellvibrionales</taxon>
        <taxon>Cellvibrionaceae</taxon>
        <taxon>Cellvibrio</taxon>
    </lineage>
</organism>